<dbReference type="Proteomes" id="UP000766629">
    <property type="component" value="Unassembled WGS sequence"/>
</dbReference>
<reference evidence="1 2" key="1">
    <citation type="submission" date="2021-06" db="EMBL/GenBank/DDBJ databases">
        <title>50 bacteria genomes isolated from Dapeng, Shenzhen, China.</title>
        <authorList>
            <person name="Zheng W."/>
            <person name="Yu S."/>
            <person name="Huang Y."/>
        </authorList>
    </citation>
    <scope>NUCLEOTIDE SEQUENCE [LARGE SCALE GENOMIC DNA]</scope>
    <source>
        <strain evidence="1 2">DP1N14-2</strain>
    </source>
</reference>
<accession>A0ABS7NIT2</accession>
<evidence type="ECO:0000313" key="1">
    <source>
        <dbReference type="EMBL" id="MBY6141115.1"/>
    </source>
</evidence>
<sequence>MKKFAVLAEDGLSVEAVVSSVSAPEGAVIELPASFDLARVLRSYVAGGALMPRPEVPPPVQTAAGIEITGCPPGTAIMVHDVLGGEVLAEIVTDEAAQGAAFSLPDPGLYQVEVTPPFPYLGSVTNHEVAE</sequence>
<organism evidence="1 2">
    <name type="scientific">Leisingera daeponensis</name>
    <dbReference type="NCBI Taxonomy" id="405746"/>
    <lineage>
        <taxon>Bacteria</taxon>
        <taxon>Pseudomonadati</taxon>
        <taxon>Pseudomonadota</taxon>
        <taxon>Alphaproteobacteria</taxon>
        <taxon>Rhodobacterales</taxon>
        <taxon>Roseobacteraceae</taxon>
        <taxon>Leisingera</taxon>
    </lineage>
</organism>
<comment type="caution">
    <text evidence="1">The sequence shown here is derived from an EMBL/GenBank/DDBJ whole genome shotgun (WGS) entry which is preliminary data.</text>
</comment>
<evidence type="ECO:0000313" key="2">
    <source>
        <dbReference type="Proteomes" id="UP000766629"/>
    </source>
</evidence>
<proteinExistence type="predicted"/>
<name>A0ABS7NIT2_9RHOB</name>
<protein>
    <submittedName>
        <fullName evidence="1">Uncharacterized protein</fullName>
    </submittedName>
</protein>
<dbReference type="EMBL" id="JAHVJA010000008">
    <property type="protein sequence ID" value="MBY6141115.1"/>
    <property type="molecule type" value="Genomic_DNA"/>
</dbReference>
<keyword evidence="2" id="KW-1185">Reference proteome</keyword>
<dbReference type="RefSeq" id="WP_222509196.1">
    <property type="nucleotide sequence ID" value="NZ_JAHVJA010000008.1"/>
</dbReference>
<gene>
    <name evidence="1" type="ORF">KUV26_16890</name>
</gene>